<dbReference type="RefSeq" id="XP_056855301.1">
    <property type="nucleotide sequence ID" value="XM_056999321.1"/>
</dbReference>
<reference evidence="2" key="1">
    <citation type="submission" date="2025-08" db="UniProtKB">
        <authorList>
            <consortium name="RefSeq"/>
        </authorList>
    </citation>
    <scope>IDENTIFICATION</scope>
    <source>
        <tissue evidence="2">Leaf</tissue>
    </source>
</reference>
<gene>
    <name evidence="2" type="primary">LOC108849438</name>
</gene>
<dbReference type="KEGG" id="rsz:108849438"/>
<evidence type="ECO:0000313" key="2">
    <source>
        <dbReference type="RefSeq" id="XP_056855301.1"/>
    </source>
</evidence>
<keyword evidence="1" id="KW-1185">Reference proteome</keyword>
<dbReference type="Proteomes" id="UP000504610">
    <property type="component" value="Unplaced"/>
</dbReference>
<accession>A0A9W3CUL9</accession>
<dbReference type="OrthoDB" id="1094164at2759"/>
<proteinExistence type="predicted"/>
<dbReference type="AlphaFoldDB" id="A0A9W3CUL9"/>
<protein>
    <submittedName>
        <fullName evidence="2">Uncharacterized protein LOC108849438</fullName>
    </submittedName>
</protein>
<evidence type="ECO:0000313" key="1">
    <source>
        <dbReference type="Proteomes" id="UP000504610"/>
    </source>
</evidence>
<sequence>MMKKTQTIFGKYWRRGFSSIASSPLTSRVKQELAEQNGLGLFGAFIGGWCIKASINVYKKREHWYRVDRLSKENDERFVDLLTRSSQLTMARTEASRKRLMDMKDRVDSD</sequence>
<dbReference type="GeneID" id="108849438"/>
<organism evidence="1 2">
    <name type="scientific">Raphanus sativus</name>
    <name type="common">Radish</name>
    <name type="synonym">Raphanus raphanistrum var. sativus</name>
    <dbReference type="NCBI Taxonomy" id="3726"/>
    <lineage>
        <taxon>Eukaryota</taxon>
        <taxon>Viridiplantae</taxon>
        <taxon>Streptophyta</taxon>
        <taxon>Embryophyta</taxon>
        <taxon>Tracheophyta</taxon>
        <taxon>Spermatophyta</taxon>
        <taxon>Magnoliopsida</taxon>
        <taxon>eudicotyledons</taxon>
        <taxon>Gunneridae</taxon>
        <taxon>Pentapetalae</taxon>
        <taxon>rosids</taxon>
        <taxon>malvids</taxon>
        <taxon>Brassicales</taxon>
        <taxon>Brassicaceae</taxon>
        <taxon>Brassiceae</taxon>
        <taxon>Raphanus</taxon>
    </lineage>
</organism>
<name>A0A9W3CUL9_RAPSA</name>